<gene>
    <name evidence="3" type="ORF">NEOLEDRAFT_1060897</name>
</gene>
<dbReference type="InterPro" id="IPR013922">
    <property type="entry name" value="Cyclin_PHO80-like"/>
</dbReference>
<accession>A0A165TWS9</accession>
<dbReference type="InterPro" id="IPR036915">
    <property type="entry name" value="Cyclin-like_sf"/>
</dbReference>
<dbReference type="GO" id="GO:0000307">
    <property type="term" value="C:cyclin-dependent protein kinase holoenzyme complex"/>
    <property type="evidence" value="ECO:0007669"/>
    <property type="project" value="TreeGrafter"/>
</dbReference>
<dbReference type="Proteomes" id="UP000076761">
    <property type="component" value="Unassembled WGS sequence"/>
</dbReference>
<dbReference type="EMBL" id="KV425562">
    <property type="protein sequence ID" value="KZT27292.1"/>
    <property type="molecule type" value="Genomic_DNA"/>
</dbReference>
<dbReference type="InParanoid" id="A0A165TWS9"/>
<dbReference type="SUPFAM" id="SSF47954">
    <property type="entry name" value="Cyclin-like"/>
    <property type="match status" value="1"/>
</dbReference>
<name>A0A165TWS9_9AGAM</name>
<feature type="domain" description="Cyclin N-terminal" evidence="2">
    <location>
        <begin position="64"/>
        <end position="155"/>
    </location>
</feature>
<reference evidence="3 4" key="1">
    <citation type="journal article" date="2016" name="Mol. Biol. Evol.">
        <title>Comparative Genomics of Early-Diverging Mushroom-Forming Fungi Provides Insights into the Origins of Lignocellulose Decay Capabilities.</title>
        <authorList>
            <person name="Nagy L.G."/>
            <person name="Riley R."/>
            <person name="Tritt A."/>
            <person name="Adam C."/>
            <person name="Daum C."/>
            <person name="Floudas D."/>
            <person name="Sun H."/>
            <person name="Yadav J.S."/>
            <person name="Pangilinan J."/>
            <person name="Larsson K.H."/>
            <person name="Matsuura K."/>
            <person name="Barry K."/>
            <person name="Labutti K."/>
            <person name="Kuo R."/>
            <person name="Ohm R.A."/>
            <person name="Bhattacharya S.S."/>
            <person name="Shirouzu T."/>
            <person name="Yoshinaga Y."/>
            <person name="Martin F.M."/>
            <person name="Grigoriev I.V."/>
            <person name="Hibbett D.S."/>
        </authorList>
    </citation>
    <scope>NUCLEOTIDE SEQUENCE [LARGE SCALE GENOMIC DNA]</scope>
    <source>
        <strain evidence="3 4">HHB14362 ss-1</strain>
    </source>
</reference>
<dbReference type="GO" id="GO:0005634">
    <property type="term" value="C:nucleus"/>
    <property type="evidence" value="ECO:0007669"/>
    <property type="project" value="TreeGrafter"/>
</dbReference>
<feature type="region of interest" description="Disordered" evidence="1">
    <location>
        <begin position="208"/>
        <end position="245"/>
    </location>
</feature>
<dbReference type="AlphaFoldDB" id="A0A165TWS9"/>
<evidence type="ECO:0000256" key="1">
    <source>
        <dbReference type="SAM" id="MobiDB-lite"/>
    </source>
</evidence>
<sequence length="322" mass="35367">MFAASIHPASLVPSTSHSNELLSLLELHPTATSLIEYLVATVSDTVTFALNRQLSSGSGIQTFPTFVKQVIHRAGLTTPIILSSMVYIARAKKYLSIAHEEFALERVFLGAVIIASKYLNDSCLKNHHWSAITQTFGTRDIGRIEREWCAVLDFEFAVAERDLLAFYPVLALHCPPAPASLPFPAMSNKSSNAASPYEYGGFDILPSDVHSPASSSDGEHGLDTPDTSPFSPTHAHSAAVKPLEFPQDVEMHVSDELAEMIEEERRGRPAYSTKSAVGHRSERHSPQRRSRFQPCSNYSVGSILRAFPLPKARPRLVSVRVS</sequence>
<organism evidence="3 4">
    <name type="scientific">Neolentinus lepideus HHB14362 ss-1</name>
    <dbReference type="NCBI Taxonomy" id="1314782"/>
    <lineage>
        <taxon>Eukaryota</taxon>
        <taxon>Fungi</taxon>
        <taxon>Dikarya</taxon>
        <taxon>Basidiomycota</taxon>
        <taxon>Agaricomycotina</taxon>
        <taxon>Agaricomycetes</taxon>
        <taxon>Gloeophyllales</taxon>
        <taxon>Gloeophyllaceae</taxon>
        <taxon>Neolentinus</taxon>
    </lineage>
</organism>
<dbReference type="GO" id="GO:0019901">
    <property type="term" value="F:protein kinase binding"/>
    <property type="evidence" value="ECO:0007669"/>
    <property type="project" value="InterPro"/>
</dbReference>
<keyword evidence="4" id="KW-1185">Reference proteome</keyword>
<feature type="region of interest" description="Disordered" evidence="1">
    <location>
        <begin position="262"/>
        <end position="294"/>
    </location>
</feature>
<dbReference type="STRING" id="1314782.A0A165TWS9"/>
<evidence type="ECO:0000313" key="4">
    <source>
        <dbReference type="Proteomes" id="UP000076761"/>
    </source>
</evidence>
<protein>
    <recommendedName>
        <fullName evidence="2">Cyclin N-terminal domain-containing protein</fullName>
    </recommendedName>
</protein>
<dbReference type="Pfam" id="PF00134">
    <property type="entry name" value="Cyclin_N"/>
    <property type="match status" value="1"/>
</dbReference>
<dbReference type="PANTHER" id="PTHR15615:SF10">
    <property type="entry name" value="PHO85 CYCLIN-2-RELATED"/>
    <property type="match status" value="1"/>
</dbReference>
<dbReference type="OrthoDB" id="10250320at2759"/>
<dbReference type="InterPro" id="IPR006671">
    <property type="entry name" value="Cyclin_N"/>
</dbReference>
<evidence type="ECO:0000313" key="3">
    <source>
        <dbReference type="EMBL" id="KZT27292.1"/>
    </source>
</evidence>
<dbReference type="PANTHER" id="PTHR15615">
    <property type="match status" value="1"/>
</dbReference>
<dbReference type="CDD" id="cd20557">
    <property type="entry name" value="CYCLIN_ScPCL1-like"/>
    <property type="match status" value="1"/>
</dbReference>
<proteinExistence type="predicted"/>
<dbReference type="GO" id="GO:0016538">
    <property type="term" value="F:cyclin-dependent protein serine/threonine kinase regulator activity"/>
    <property type="evidence" value="ECO:0007669"/>
    <property type="project" value="TreeGrafter"/>
</dbReference>
<dbReference type="Gene3D" id="1.10.472.10">
    <property type="entry name" value="Cyclin-like"/>
    <property type="match status" value="1"/>
</dbReference>
<evidence type="ECO:0000259" key="2">
    <source>
        <dbReference type="Pfam" id="PF00134"/>
    </source>
</evidence>